<keyword evidence="1" id="KW-1133">Transmembrane helix</keyword>
<evidence type="ECO:0000313" key="2">
    <source>
        <dbReference type="EMBL" id="MBC2869202.1"/>
    </source>
</evidence>
<dbReference type="SUPFAM" id="SSF103481">
    <property type="entry name" value="Multidrug resistance efflux transporter EmrE"/>
    <property type="match status" value="2"/>
</dbReference>
<comment type="caution">
    <text evidence="2">The sequence shown here is derived from an EMBL/GenBank/DDBJ whole genome shotgun (WGS) entry which is preliminary data.</text>
</comment>
<keyword evidence="1" id="KW-0472">Membrane</keyword>
<dbReference type="InterPro" id="IPR037185">
    <property type="entry name" value="EmrE-like"/>
</dbReference>
<feature type="transmembrane region" description="Helical" evidence="1">
    <location>
        <begin position="205"/>
        <end position="227"/>
    </location>
</feature>
<organism evidence="2 3">
    <name type="scientific">Streptomyces mexicanus</name>
    <dbReference type="NCBI Taxonomy" id="178566"/>
    <lineage>
        <taxon>Bacteria</taxon>
        <taxon>Bacillati</taxon>
        <taxon>Actinomycetota</taxon>
        <taxon>Actinomycetes</taxon>
        <taxon>Kitasatosporales</taxon>
        <taxon>Streptomycetaceae</taxon>
        <taxon>Streptomyces</taxon>
    </lineage>
</organism>
<sequence length="281" mass="28747">MTPLVTAAVLLAAVTHASWNAIAHRITDKLVGFTLIAGGGLLIGLVLIPFTALPAAAAWPYLLASAAVHVLYYALLMTSFRLGDFGQAYPIARGTAPLVVTGLAALFAHEVPDGWAAAGVALSCAGLTGVALWGLRGRRPDWAAIGAALATGLTIAGYTVVDGLGVRASGSSLGYIAWLMALQGVVIPAWATTRWRGRTSAMLRPYAAVGLLGAALSVTAYALVLWAQTRAELAPIAALRESSILVGAAIGAVFFKERFGAPRIAAAGLLVVGIGLMLHSG</sequence>
<accession>A0A7X1I5L5</accession>
<feature type="transmembrane region" description="Helical" evidence="1">
    <location>
        <begin position="262"/>
        <end position="280"/>
    </location>
</feature>
<feature type="transmembrane region" description="Helical" evidence="1">
    <location>
        <begin position="173"/>
        <end position="193"/>
    </location>
</feature>
<dbReference type="AlphaFoldDB" id="A0A7X1I5L5"/>
<dbReference type="RefSeq" id="WP_159668835.1">
    <property type="nucleotide sequence ID" value="NZ_JACMHY010000016.1"/>
</dbReference>
<keyword evidence="1" id="KW-0812">Transmembrane</keyword>
<feature type="transmembrane region" description="Helical" evidence="1">
    <location>
        <begin position="115"/>
        <end position="135"/>
    </location>
</feature>
<feature type="transmembrane region" description="Helical" evidence="1">
    <location>
        <begin position="233"/>
        <end position="255"/>
    </location>
</feature>
<dbReference type="EMBL" id="JACMHY010000016">
    <property type="protein sequence ID" value="MBC2869202.1"/>
    <property type="molecule type" value="Genomic_DNA"/>
</dbReference>
<gene>
    <name evidence="2" type="ORF">H1R13_30865</name>
</gene>
<keyword evidence="3" id="KW-1185">Reference proteome</keyword>
<protein>
    <submittedName>
        <fullName evidence="2">EamA family transporter</fullName>
    </submittedName>
</protein>
<evidence type="ECO:0000313" key="3">
    <source>
        <dbReference type="Proteomes" id="UP000517694"/>
    </source>
</evidence>
<dbReference type="Gene3D" id="1.10.3730.20">
    <property type="match status" value="1"/>
</dbReference>
<dbReference type="OrthoDB" id="9783707at2"/>
<reference evidence="2 3" key="1">
    <citation type="submission" date="2020-08" db="EMBL/GenBank/DDBJ databases">
        <title>Whole-Genome Sequence of French Clinical Streptomyces mexicanus Strain Q0842.</title>
        <authorList>
            <person name="Boxberger M."/>
            <person name="La Scola B."/>
        </authorList>
    </citation>
    <scope>NUCLEOTIDE SEQUENCE [LARGE SCALE GENOMIC DNA]</scope>
    <source>
        <strain evidence="2 3">Marseille-Q0842</strain>
    </source>
</reference>
<feature type="transmembrane region" description="Helical" evidence="1">
    <location>
        <begin position="142"/>
        <end position="161"/>
    </location>
</feature>
<dbReference type="Proteomes" id="UP000517694">
    <property type="component" value="Unassembled WGS sequence"/>
</dbReference>
<feature type="transmembrane region" description="Helical" evidence="1">
    <location>
        <begin position="33"/>
        <end position="53"/>
    </location>
</feature>
<name>A0A7X1I5L5_9ACTN</name>
<proteinExistence type="predicted"/>
<evidence type="ECO:0000256" key="1">
    <source>
        <dbReference type="SAM" id="Phobius"/>
    </source>
</evidence>
<feature type="transmembrane region" description="Helical" evidence="1">
    <location>
        <begin position="60"/>
        <end position="80"/>
    </location>
</feature>